<comment type="similarity">
    <text evidence="2">Belongs to the TonB family.</text>
</comment>
<evidence type="ECO:0000256" key="1">
    <source>
        <dbReference type="ARBA" id="ARBA00004383"/>
    </source>
</evidence>
<dbReference type="NCBIfam" id="TIGR01352">
    <property type="entry name" value="tonB_Cterm"/>
    <property type="match status" value="1"/>
</dbReference>
<keyword evidence="5" id="KW-0997">Cell inner membrane</keyword>
<reference evidence="12" key="2">
    <citation type="journal article" date="2021" name="Syst. Appl. Microbiol.">
        <title>Roseomonas hellenica sp. nov., isolated from roots of wild-growing Alkanna tinctoria.</title>
        <authorList>
            <person name="Rat A."/>
            <person name="Naranjo H.D."/>
            <person name="Lebbe L."/>
            <person name="Cnockaert M."/>
            <person name="Krigas N."/>
            <person name="Grigoriadou K."/>
            <person name="Maloupa E."/>
            <person name="Willems A."/>
        </authorList>
    </citation>
    <scope>NUCLEOTIDE SEQUENCE</scope>
    <source>
        <strain evidence="12">LMG 31231</strain>
    </source>
</reference>
<dbReference type="SUPFAM" id="SSF74653">
    <property type="entry name" value="TolA/TonB C-terminal domain"/>
    <property type="match status" value="1"/>
</dbReference>
<name>A0A9X9X4C8_9PROT</name>
<dbReference type="Gene3D" id="3.30.1150.10">
    <property type="match status" value="1"/>
</dbReference>
<gene>
    <name evidence="12" type="ORF">GXW76_24000</name>
</gene>
<dbReference type="AlphaFoldDB" id="A0A9X9X4C8"/>
<protein>
    <submittedName>
        <fullName evidence="12">Energy transducer TonB</fullName>
    </submittedName>
</protein>
<comment type="subcellular location">
    <subcellularLocation>
        <location evidence="1">Cell inner membrane</location>
        <topology evidence="1">Single-pass membrane protein</topology>
        <orientation evidence="1">Periplasmic side</orientation>
    </subcellularLocation>
</comment>
<dbReference type="GO" id="GO:0098797">
    <property type="term" value="C:plasma membrane protein complex"/>
    <property type="evidence" value="ECO:0007669"/>
    <property type="project" value="TreeGrafter"/>
</dbReference>
<dbReference type="InterPro" id="IPR051045">
    <property type="entry name" value="TonB-dependent_transducer"/>
</dbReference>
<evidence type="ECO:0000256" key="4">
    <source>
        <dbReference type="ARBA" id="ARBA00022475"/>
    </source>
</evidence>
<evidence type="ECO:0000256" key="6">
    <source>
        <dbReference type="ARBA" id="ARBA00022692"/>
    </source>
</evidence>
<keyword evidence="6" id="KW-0812">Transmembrane</keyword>
<dbReference type="GO" id="GO:0055085">
    <property type="term" value="P:transmembrane transport"/>
    <property type="evidence" value="ECO:0007669"/>
    <property type="project" value="InterPro"/>
</dbReference>
<dbReference type="Proteomes" id="UP001138751">
    <property type="component" value="Unassembled WGS sequence"/>
</dbReference>
<dbReference type="PROSITE" id="PS52015">
    <property type="entry name" value="TONB_CTD"/>
    <property type="match status" value="1"/>
</dbReference>
<keyword evidence="4" id="KW-1003">Cell membrane</keyword>
<evidence type="ECO:0000256" key="3">
    <source>
        <dbReference type="ARBA" id="ARBA00022448"/>
    </source>
</evidence>
<evidence type="ECO:0000256" key="8">
    <source>
        <dbReference type="ARBA" id="ARBA00022989"/>
    </source>
</evidence>
<dbReference type="PANTHER" id="PTHR33446">
    <property type="entry name" value="PROTEIN TONB-RELATED"/>
    <property type="match status" value="1"/>
</dbReference>
<dbReference type="PANTHER" id="PTHR33446:SF2">
    <property type="entry name" value="PROTEIN TONB"/>
    <property type="match status" value="1"/>
</dbReference>
<evidence type="ECO:0000256" key="7">
    <source>
        <dbReference type="ARBA" id="ARBA00022927"/>
    </source>
</evidence>
<dbReference type="EMBL" id="JAAEDM010000129">
    <property type="protein sequence ID" value="MBR0674257.1"/>
    <property type="molecule type" value="Genomic_DNA"/>
</dbReference>
<dbReference type="GO" id="GO:0031992">
    <property type="term" value="F:energy transducer activity"/>
    <property type="evidence" value="ECO:0007669"/>
    <property type="project" value="TreeGrafter"/>
</dbReference>
<feature type="region of interest" description="Disordered" evidence="10">
    <location>
        <begin position="1"/>
        <end position="29"/>
    </location>
</feature>
<feature type="domain" description="TonB C-terminal" evidence="11">
    <location>
        <begin position="5"/>
        <end position="100"/>
    </location>
</feature>
<evidence type="ECO:0000313" key="12">
    <source>
        <dbReference type="EMBL" id="MBR0674257.1"/>
    </source>
</evidence>
<keyword evidence="8" id="KW-1133">Transmembrane helix</keyword>
<evidence type="ECO:0000256" key="5">
    <source>
        <dbReference type="ARBA" id="ARBA00022519"/>
    </source>
</evidence>
<proteinExistence type="inferred from homology"/>
<dbReference type="GO" id="GO:0015031">
    <property type="term" value="P:protein transport"/>
    <property type="evidence" value="ECO:0007669"/>
    <property type="project" value="UniProtKB-KW"/>
</dbReference>
<evidence type="ECO:0000256" key="10">
    <source>
        <dbReference type="SAM" id="MobiDB-lite"/>
    </source>
</evidence>
<accession>A0A9X9X4C8</accession>
<evidence type="ECO:0000256" key="9">
    <source>
        <dbReference type="ARBA" id="ARBA00023136"/>
    </source>
</evidence>
<dbReference type="InterPro" id="IPR006260">
    <property type="entry name" value="TonB/TolA_C"/>
</dbReference>
<evidence type="ECO:0000259" key="11">
    <source>
        <dbReference type="PROSITE" id="PS52015"/>
    </source>
</evidence>
<keyword evidence="7" id="KW-0653">Protein transport</keyword>
<keyword evidence="9" id="KW-0472">Membrane</keyword>
<dbReference type="Pfam" id="PF03544">
    <property type="entry name" value="TonB_C"/>
    <property type="match status" value="1"/>
</dbReference>
<evidence type="ECO:0000313" key="13">
    <source>
        <dbReference type="Proteomes" id="UP001138751"/>
    </source>
</evidence>
<sequence>MGAVTPPSAAPGQRNAPPDYPAESRRRGEEGVVRLALRIGSDGRVEGAEVTDSSGYAALDRAALEAVRRWRFRPASEAGIPVAATINTAVHFRLTEAERR</sequence>
<organism evidence="12 13">
    <name type="scientific">Neoroseomonas soli</name>
    <dbReference type="NCBI Taxonomy" id="1081025"/>
    <lineage>
        <taxon>Bacteria</taxon>
        <taxon>Pseudomonadati</taxon>
        <taxon>Pseudomonadota</taxon>
        <taxon>Alphaproteobacteria</taxon>
        <taxon>Acetobacterales</taxon>
        <taxon>Acetobacteraceae</taxon>
        <taxon>Neoroseomonas</taxon>
    </lineage>
</organism>
<keyword evidence="3" id="KW-0813">Transport</keyword>
<reference evidence="12" key="1">
    <citation type="submission" date="2020-01" db="EMBL/GenBank/DDBJ databases">
        <authorList>
            <person name="Rat A."/>
        </authorList>
    </citation>
    <scope>NUCLEOTIDE SEQUENCE</scope>
    <source>
        <strain evidence="12">LMG 31231</strain>
    </source>
</reference>
<dbReference type="InterPro" id="IPR037682">
    <property type="entry name" value="TonB_C"/>
</dbReference>
<comment type="caution">
    <text evidence="12">The sequence shown here is derived from an EMBL/GenBank/DDBJ whole genome shotgun (WGS) entry which is preliminary data.</text>
</comment>
<keyword evidence="13" id="KW-1185">Reference proteome</keyword>
<evidence type="ECO:0000256" key="2">
    <source>
        <dbReference type="ARBA" id="ARBA00006555"/>
    </source>
</evidence>